<feature type="domain" description="Calcineurin-like phosphoesterase" evidence="5">
    <location>
        <begin position="1"/>
        <end position="197"/>
    </location>
</feature>
<dbReference type="CDD" id="cd07402">
    <property type="entry name" value="MPP_GpdQ"/>
    <property type="match status" value="1"/>
</dbReference>
<comment type="similarity">
    <text evidence="4">Belongs to the cyclic nucleotide phosphodiesterase class-III family.</text>
</comment>
<dbReference type="Pfam" id="PF00149">
    <property type="entry name" value="Metallophos"/>
    <property type="match status" value="1"/>
</dbReference>
<gene>
    <name evidence="6" type="ORF">AKJ09_07985</name>
</gene>
<sequence length="270" mass="29396">MLIAQISDTHIREPGQLCCGRVDTATFLAKAVAKLNSLPRRPDVVIVTGDLVDLATPAEYAHLARLLGALEAPFYLVMGNHDHRERLRAAFPEHDYLGVRGSFVQYAVESFAVRLLVLDTNVPNQSAGRLCEERLAWLAAKLTEQPDRPTVVAMHHPPFATGNTACDRFALAGSDGLARVIANHTNIHAIVSGHLHRATQARFAGTLAMTCPSTAHQLHFGLGDSPFGFDLEPPAFQLHLWAGNVLVTHSVLVDRFEGPYSFEDGQPISA</sequence>
<evidence type="ECO:0000256" key="1">
    <source>
        <dbReference type="ARBA" id="ARBA00022723"/>
    </source>
</evidence>
<dbReference type="Gene3D" id="3.30.750.180">
    <property type="entry name" value="GpdQ, beta-strand dimerisation domain"/>
    <property type="match status" value="1"/>
</dbReference>
<keyword evidence="3" id="KW-0408">Iron</keyword>
<dbReference type="Proteomes" id="UP000064967">
    <property type="component" value="Chromosome"/>
</dbReference>
<dbReference type="AlphaFoldDB" id="A0A0K1Q6P9"/>
<proteinExistence type="inferred from homology"/>
<dbReference type="GO" id="GO:0046872">
    <property type="term" value="F:metal ion binding"/>
    <property type="evidence" value="ECO:0007669"/>
    <property type="project" value="UniProtKB-KW"/>
</dbReference>
<dbReference type="InterPro" id="IPR004843">
    <property type="entry name" value="Calcineurin-like_PHP"/>
</dbReference>
<evidence type="ECO:0000313" key="6">
    <source>
        <dbReference type="EMBL" id="AKV01322.1"/>
    </source>
</evidence>
<protein>
    <submittedName>
        <fullName evidence="6">3',5'-cyclic-nucleotide phosphodiesterase</fullName>
    </submittedName>
</protein>
<evidence type="ECO:0000313" key="7">
    <source>
        <dbReference type="Proteomes" id="UP000064967"/>
    </source>
</evidence>
<dbReference type="InterPro" id="IPR050884">
    <property type="entry name" value="CNP_phosphodiesterase-III"/>
</dbReference>
<dbReference type="PANTHER" id="PTHR42988:SF2">
    <property type="entry name" value="CYCLIC NUCLEOTIDE PHOSPHODIESTERASE CBUA0032-RELATED"/>
    <property type="match status" value="1"/>
</dbReference>
<dbReference type="InterPro" id="IPR042281">
    <property type="entry name" value="GpdQ_beta-strand"/>
</dbReference>
<evidence type="ECO:0000256" key="4">
    <source>
        <dbReference type="ARBA" id="ARBA00025742"/>
    </source>
</evidence>
<dbReference type="SUPFAM" id="SSF56300">
    <property type="entry name" value="Metallo-dependent phosphatases"/>
    <property type="match status" value="1"/>
</dbReference>
<evidence type="ECO:0000256" key="2">
    <source>
        <dbReference type="ARBA" id="ARBA00022801"/>
    </source>
</evidence>
<keyword evidence="7" id="KW-1185">Reference proteome</keyword>
<keyword evidence="1" id="KW-0479">Metal-binding</keyword>
<dbReference type="KEGG" id="llu:AKJ09_07985"/>
<dbReference type="InterPro" id="IPR029052">
    <property type="entry name" value="Metallo-depent_PP-like"/>
</dbReference>
<name>A0A0K1Q6P9_9BACT</name>
<dbReference type="PANTHER" id="PTHR42988">
    <property type="entry name" value="PHOSPHOHYDROLASE"/>
    <property type="match status" value="1"/>
</dbReference>
<evidence type="ECO:0000256" key="3">
    <source>
        <dbReference type="ARBA" id="ARBA00023004"/>
    </source>
</evidence>
<accession>A0A0K1Q6P9</accession>
<dbReference type="PATRIC" id="fig|1391654.3.peg.8094"/>
<dbReference type="GO" id="GO:0004112">
    <property type="term" value="F:cyclic-nucleotide phosphodiesterase activity"/>
    <property type="evidence" value="ECO:0007669"/>
    <property type="project" value="InterPro"/>
</dbReference>
<dbReference type="InterPro" id="IPR042283">
    <property type="entry name" value="GpdQ_catalytic"/>
</dbReference>
<reference evidence="6 7" key="1">
    <citation type="submission" date="2015-08" db="EMBL/GenBank/DDBJ databases">
        <authorList>
            <person name="Babu N.S."/>
            <person name="Beckwith C.J."/>
            <person name="Beseler K.G."/>
            <person name="Brison A."/>
            <person name="Carone J.V."/>
            <person name="Caskin T.P."/>
            <person name="Diamond M."/>
            <person name="Durham M.E."/>
            <person name="Foxe J.M."/>
            <person name="Go M."/>
            <person name="Henderson B.A."/>
            <person name="Jones I.B."/>
            <person name="McGettigan J.A."/>
            <person name="Micheletti S.J."/>
            <person name="Nasrallah M.E."/>
            <person name="Ortiz D."/>
            <person name="Piller C.R."/>
            <person name="Privatt S.R."/>
            <person name="Schneider S.L."/>
            <person name="Sharp S."/>
            <person name="Smith T.C."/>
            <person name="Stanton J.D."/>
            <person name="Ullery H.E."/>
            <person name="Wilson R.J."/>
            <person name="Serrano M.G."/>
            <person name="Buck G."/>
            <person name="Lee V."/>
            <person name="Wang Y."/>
            <person name="Carvalho R."/>
            <person name="Voegtly L."/>
            <person name="Shi R."/>
            <person name="Duckworth R."/>
            <person name="Johnson A."/>
            <person name="Loviza R."/>
            <person name="Walstead R."/>
            <person name="Shah Z."/>
            <person name="Kiflezghi M."/>
            <person name="Wade K."/>
            <person name="Ball S.L."/>
            <person name="Bradley K.W."/>
            <person name="Asai D.J."/>
            <person name="Bowman C.A."/>
            <person name="Russell D.A."/>
            <person name="Pope W.H."/>
            <person name="Jacobs-Sera D."/>
            <person name="Hendrix R.W."/>
            <person name="Hatfull G.F."/>
        </authorList>
    </citation>
    <scope>NUCLEOTIDE SEQUENCE [LARGE SCALE GENOMIC DNA]</scope>
    <source>
        <strain evidence="6 7">DSM 27648</strain>
    </source>
</reference>
<dbReference type="STRING" id="1391654.AKJ09_07985"/>
<organism evidence="6 7">
    <name type="scientific">Labilithrix luteola</name>
    <dbReference type="NCBI Taxonomy" id="1391654"/>
    <lineage>
        <taxon>Bacteria</taxon>
        <taxon>Pseudomonadati</taxon>
        <taxon>Myxococcota</taxon>
        <taxon>Polyangia</taxon>
        <taxon>Polyangiales</taxon>
        <taxon>Labilitrichaceae</taxon>
        <taxon>Labilithrix</taxon>
    </lineage>
</organism>
<dbReference type="Gene3D" id="3.60.21.40">
    <property type="entry name" value="GpdQ, catalytic alpha/beta sandwich domain"/>
    <property type="match status" value="1"/>
</dbReference>
<dbReference type="EMBL" id="CP012333">
    <property type="protein sequence ID" value="AKV01322.1"/>
    <property type="molecule type" value="Genomic_DNA"/>
</dbReference>
<dbReference type="OrthoDB" id="9784378at2"/>
<dbReference type="InterPro" id="IPR026575">
    <property type="entry name" value="GpdQ/CpdA-like"/>
</dbReference>
<evidence type="ECO:0000259" key="5">
    <source>
        <dbReference type="Pfam" id="PF00149"/>
    </source>
</evidence>
<dbReference type="RefSeq" id="WP_146652446.1">
    <property type="nucleotide sequence ID" value="NZ_CP012333.1"/>
</dbReference>
<keyword evidence="2" id="KW-0378">Hydrolase</keyword>